<dbReference type="SUPFAM" id="SSF89360">
    <property type="entry name" value="HesB-like domain"/>
    <property type="match status" value="1"/>
</dbReference>
<dbReference type="Proteomes" id="UP000016057">
    <property type="component" value="Unassembled WGS sequence"/>
</dbReference>
<name>K8Z781_9ENTE</name>
<dbReference type="AlphaFoldDB" id="K8Z781"/>
<dbReference type="EMBL" id="AMYT01000022">
    <property type="protein sequence ID" value="EKU26889.1"/>
    <property type="molecule type" value="Genomic_DNA"/>
</dbReference>
<gene>
    <name evidence="2" type="ORF">C683_1164</name>
</gene>
<dbReference type="RefSeq" id="WP_009491965.1">
    <property type="nucleotide sequence ID" value="NZ_AMYT01000022.1"/>
</dbReference>
<dbReference type="OrthoDB" id="2165698at2"/>
<evidence type="ECO:0000313" key="2">
    <source>
        <dbReference type="EMBL" id="EKU26889.1"/>
    </source>
</evidence>
<evidence type="ECO:0000313" key="3">
    <source>
        <dbReference type="Proteomes" id="UP000016057"/>
    </source>
</evidence>
<sequence>MKIEFTPKAKEYITAKKGEGKECLSLLYQPIGCICSNDAVFYLENSTEYPKDAIFVESNLGKIAMEKDKIQYLDEENKIDFNEREHHLELKGKMMGYITPNLRWVEK</sequence>
<proteinExistence type="predicted"/>
<dbReference type="STRING" id="1234409.C683_1164"/>
<dbReference type="Gene3D" id="2.60.300.12">
    <property type="entry name" value="HesB-like domain"/>
    <property type="match status" value="1"/>
</dbReference>
<protein>
    <recommendedName>
        <fullName evidence="1">Core domain-containing protein</fullName>
    </recommendedName>
</protein>
<dbReference type="InterPro" id="IPR035903">
    <property type="entry name" value="HesB-like_dom_sf"/>
</dbReference>
<dbReference type="InterPro" id="IPR000361">
    <property type="entry name" value="ATAP_core_dom"/>
</dbReference>
<accession>K8Z781</accession>
<comment type="caution">
    <text evidence="2">The sequence shown here is derived from an EMBL/GenBank/DDBJ whole genome shotgun (WGS) entry which is preliminary data.</text>
</comment>
<reference evidence="2 3" key="1">
    <citation type="journal article" date="2013" name="Genome Announc.">
        <title>Draft Genome Sequence of Catellicoccus marimammalium, a Novel Species Commonly Found in Gull Feces.</title>
        <authorList>
            <person name="Weigand M.R."/>
            <person name="Ryu H."/>
            <person name="Bozcek L."/>
            <person name="Konstantinidis K.T."/>
            <person name="Santo Domingo J.W."/>
        </authorList>
    </citation>
    <scope>NUCLEOTIDE SEQUENCE [LARGE SCALE GENOMIC DNA]</scope>
    <source>
        <strain evidence="2 3">M35/04/3</strain>
    </source>
</reference>
<evidence type="ECO:0000259" key="1">
    <source>
        <dbReference type="Pfam" id="PF01521"/>
    </source>
</evidence>
<keyword evidence="3" id="KW-1185">Reference proteome</keyword>
<dbReference type="eggNOG" id="COG4918">
    <property type="taxonomic scope" value="Bacteria"/>
</dbReference>
<organism evidence="2 3">
    <name type="scientific">Catellicoccus marimammalium M35/04/3</name>
    <dbReference type="NCBI Taxonomy" id="1234409"/>
    <lineage>
        <taxon>Bacteria</taxon>
        <taxon>Bacillati</taxon>
        <taxon>Bacillota</taxon>
        <taxon>Bacilli</taxon>
        <taxon>Lactobacillales</taxon>
        <taxon>Enterococcaceae</taxon>
        <taxon>Catellicoccus</taxon>
    </lineage>
</organism>
<feature type="domain" description="Core" evidence="1">
    <location>
        <begin position="1"/>
        <end position="102"/>
    </location>
</feature>
<dbReference type="Pfam" id="PF01521">
    <property type="entry name" value="Fe-S_biosyn"/>
    <property type="match status" value="1"/>
</dbReference>